<dbReference type="Pfam" id="PF07559">
    <property type="entry name" value="FlgE_D2"/>
    <property type="match status" value="1"/>
</dbReference>
<dbReference type="InterPro" id="IPR020013">
    <property type="entry name" value="Flagellar_FlgE/F/G"/>
</dbReference>
<dbReference type="Pfam" id="PF22692">
    <property type="entry name" value="LlgE_F_G_D1"/>
    <property type="match status" value="1"/>
</dbReference>
<evidence type="ECO:0000259" key="9">
    <source>
        <dbReference type="Pfam" id="PF22692"/>
    </source>
</evidence>
<dbReference type="InterPro" id="IPR037058">
    <property type="entry name" value="Falgellar_hook_FlgE_sf"/>
</dbReference>
<dbReference type="Pfam" id="PF00460">
    <property type="entry name" value="Flg_bb_rod"/>
    <property type="match status" value="1"/>
</dbReference>
<dbReference type="Proteomes" id="UP001055153">
    <property type="component" value="Unassembled WGS sequence"/>
</dbReference>
<reference evidence="10" key="2">
    <citation type="submission" date="2021-08" db="EMBL/GenBank/DDBJ databases">
        <authorList>
            <person name="Tani A."/>
            <person name="Ola A."/>
            <person name="Ogura Y."/>
            <person name="Katsura K."/>
            <person name="Hayashi T."/>
        </authorList>
    </citation>
    <scope>NUCLEOTIDE SEQUENCE</scope>
    <source>
        <strain evidence="10">DSM 17168</strain>
    </source>
</reference>
<dbReference type="RefSeq" id="WP_238236266.1">
    <property type="nucleotide sequence ID" value="NZ_BPQQ01000037.1"/>
</dbReference>
<keyword evidence="10" id="KW-0282">Flagellum</keyword>
<accession>A0ABQ4SDW6</accession>
<dbReference type="InterPro" id="IPR037925">
    <property type="entry name" value="FlgE/F/G-like"/>
</dbReference>
<evidence type="ECO:0000313" key="11">
    <source>
        <dbReference type="Proteomes" id="UP001055153"/>
    </source>
</evidence>
<feature type="domain" description="Flagellar hook protein FlgE/F/G-like D1" evidence="9">
    <location>
        <begin position="85"/>
        <end position="128"/>
    </location>
</feature>
<comment type="caution">
    <text evidence="10">The sequence shown here is derived from an EMBL/GenBank/DDBJ whole genome shotgun (WGS) entry which is preliminary data.</text>
</comment>
<dbReference type="PANTHER" id="PTHR30435:SF1">
    <property type="entry name" value="FLAGELLAR HOOK PROTEIN FLGE"/>
    <property type="match status" value="1"/>
</dbReference>
<dbReference type="EMBL" id="BPQQ01000037">
    <property type="protein sequence ID" value="GJE01380.1"/>
    <property type="molecule type" value="Genomic_DNA"/>
</dbReference>
<dbReference type="PANTHER" id="PTHR30435">
    <property type="entry name" value="FLAGELLAR PROTEIN"/>
    <property type="match status" value="1"/>
</dbReference>
<evidence type="ECO:0000259" key="6">
    <source>
        <dbReference type="Pfam" id="PF00460"/>
    </source>
</evidence>
<protein>
    <recommendedName>
        <fullName evidence="3 5">Flagellar hook protein FlgE</fullName>
    </recommendedName>
</protein>
<evidence type="ECO:0000256" key="1">
    <source>
        <dbReference type="ARBA" id="ARBA00004117"/>
    </source>
</evidence>
<dbReference type="InterPro" id="IPR010930">
    <property type="entry name" value="Flg_bb/hook_C_dom"/>
</dbReference>
<keyword evidence="11" id="KW-1185">Reference proteome</keyword>
<comment type="subcellular location">
    <subcellularLocation>
        <location evidence="1 5">Bacterial flagellum basal body</location>
    </subcellularLocation>
</comment>
<evidence type="ECO:0000313" key="10">
    <source>
        <dbReference type="EMBL" id="GJE01380.1"/>
    </source>
</evidence>
<dbReference type="Pfam" id="PF06429">
    <property type="entry name" value="Flg_bbr_C"/>
    <property type="match status" value="1"/>
</dbReference>
<dbReference type="SUPFAM" id="SSF117143">
    <property type="entry name" value="Flagellar hook protein flgE"/>
    <property type="match status" value="1"/>
</dbReference>
<evidence type="ECO:0000259" key="8">
    <source>
        <dbReference type="Pfam" id="PF07559"/>
    </source>
</evidence>
<sequence length="408" mass="41865">MSLFGVLRTGVSGMNAQSNRIGTISENVQNSSTTGYKRTSTEFSSLLIEGSESGVYNSGAVETVLRRSISEDGPVAVTSSASDLAIQGNGFFVVQDANERPYLTRAGNFVVDGPTGNLVNTGGFTLMGYSLANGEPTPTLNTFDGLVPVNVTSLGMQARATATGEIAGNLPADATPVAAGTAPPAGAAFSKKTQLATYDPQGRKVLLDVYLTKTGANTWSASVYESTNATSFPATPLGSLALTFGADGRLTSPGTATLGLGGRTIALDMSGVTQLAAAYDLKGQADGNAASAVKGSEFAADGTVYAIYEDGSRVAAFKVPLGDVTSPDNLTPRAGNVFETTPESGTVQIGFATTGGRGAIKSGALEQSNVDVSAELTAMIESQTVYTANSKVFMTSNEMLDTLMNLKR</sequence>
<keyword evidence="10" id="KW-0966">Cell projection</keyword>
<dbReference type="InterPro" id="IPR001444">
    <property type="entry name" value="Flag_bb_rod_N"/>
</dbReference>
<evidence type="ECO:0000256" key="4">
    <source>
        <dbReference type="ARBA" id="ARBA00023143"/>
    </source>
</evidence>
<evidence type="ECO:0000256" key="3">
    <source>
        <dbReference type="ARBA" id="ARBA00019015"/>
    </source>
</evidence>
<organism evidence="10 11">
    <name type="scientific">Methylobacterium isbiliense</name>
    <dbReference type="NCBI Taxonomy" id="315478"/>
    <lineage>
        <taxon>Bacteria</taxon>
        <taxon>Pseudomonadati</taxon>
        <taxon>Pseudomonadota</taxon>
        <taxon>Alphaproteobacteria</taxon>
        <taxon>Hyphomicrobiales</taxon>
        <taxon>Methylobacteriaceae</taxon>
        <taxon>Methylobacterium</taxon>
    </lineage>
</organism>
<feature type="domain" description="Flagellar hook protein FlgE D2" evidence="8">
    <location>
        <begin position="169"/>
        <end position="282"/>
    </location>
</feature>
<evidence type="ECO:0000256" key="5">
    <source>
        <dbReference type="RuleBase" id="RU362116"/>
    </source>
</evidence>
<dbReference type="NCBIfam" id="TIGR03506">
    <property type="entry name" value="FlgEFG_subfam"/>
    <property type="match status" value="1"/>
</dbReference>
<proteinExistence type="inferred from homology"/>
<comment type="function">
    <text evidence="5">A flexible structure which links the flagellar filament to the drive apparatus in the basal body.</text>
</comment>
<dbReference type="InterPro" id="IPR011491">
    <property type="entry name" value="FlgE_D2"/>
</dbReference>
<comment type="similarity">
    <text evidence="2 5">Belongs to the flagella basal body rod proteins family.</text>
</comment>
<feature type="domain" description="Flagellar basal body rod protein N-terminal" evidence="6">
    <location>
        <begin position="7"/>
        <end position="37"/>
    </location>
</feature>
<dbReference type="Gene3D" id="2.60.98.20">
    <property type="entry name" value="Flagellar hook protein FlgE"/>
    <property type="match status" value="1"/>
</dbReference>
<name>A0ABQ4SDW6_9HYPH</name>
<reference evidence="10" key="1">
    <citation type="journal article" date="2021" name="Front. Microbiol.">
        <title>Comprehensive Comparative Genomics and Phenotyping of Methylobacterium Species.</title>
        <authorList>
            <person name="Alessa O."/>
            <person name="Ogura Y."/>
            <person name="Fujitani Y."/>
            <person name="Takami H."/>
            <person name="Hayashi T."/>
            <person name="Sahin N."/>
            <person name="Tani A."/>
        </authorList>
    </citation>
    <scope>NUCLEOTIDE SEQUENCE</scope>
    <source>
        <strain evidence="10">DSM 17168</strain>
    </source>
</reference>
<keyword evidence="4 5" id="KW-0975">Bacterial flagellum</keyword>
<feature type="domain" description="Flagellar basal-body/hook protein C-terminal" evidence="7">
    <location>
        <begin position="362"/>
        <end position="406"/>
    </location>
</feature>
<evidence type="ECO:0000256" key="2">
    <source>
        <dbReference type="ARBA" id="ARBA00009677"/>
    </source>
</evidence>
<dbReference type="InterPro" id="IPR053967">
    <property type="entry name" value="LlgE_F_G-like_D1"/>
</dbReference>
<keyword evidence="10" id="KW-0969">Cilium</keyword>
<evidence type="ECO:0000259" key="7">
    <source>
        <dbReference type="Pfam" id="PF06429"/>
    </source>
</evidence>
<gene>
    <name evidence="10" type="primary">flgE_2</name>
    <name evidence="10" type="ORF">GMJLKIPL_3310</name>
</gene>